<evidence type="ECO:0000256" key="1">
    <source>
        <dbReference type="SAM" id="MobiDB-lite"/>
    </source>
</evidence>
<protein>
    <submittedName>
        <fullName evidence="2">Uncharacterized protein</fullName>
    </submittedName>
</protein>
<name>A0A103XFD6_CYNCS</name>
<accession>A0A103XFD6</accession>
<dbReference type="Gramene" id="KVH89706">
    <property type="protein sequence ID" value="KVH89706"/>
    <property type="gene ID" value="Ccrd_008299"/>
</dbReference>
<keyword evidence="3" id="KW-1185">Reference proteome</keyword>
<dbReference type="Proteomes" id="UP000243975">
    <property type="component" value="Unassembled WGS sequence"/>
</dbReference>
<organism evidence="2 3">
    <name type="scientific">Cynara cardunculus var. scolymus</name>
    <name type="common">Globe artichoke</name>
    <name type="synonym">Cynara scolymus</name>
    <dbReference type="NCBI Taxonomy" id="59895"/>
    <lineage>
        <taxon>Eukaryota</taxon>
        <taxon>Viridiplantae</taxon>
        <taxon>Streptophyta</taxon>
        <taxon>Embryophyta</taxon>
        <taxon>Tracheophyta</taxon>
        <taxon>Spermatophyta</taxon>
        <taxon>Magnoliopsida</taxon>
        <taxon>eudicotyledons</taxon>
        <taxon>Gunneridae</taxon>
        <taxon>Pentapetalae</taxon>
        <taxon>asterids</taxon>
        <taxon>campanulids</taxon>
        <taxon>Asterales</taxon>
        <taxon>Asteraceae</taxon>
        <taxon>Carduoideae</taxon>
        <taxon>Cardueae</taxon>
        <taxon>Carduinae</taxon>
        <taxon>Cynara</taxon>
    </lineage>
</organism>
<evidence type="ECO:0000313" key="3">
    <source>
        <dbReference type="Proteomes" id="UP000243975"/>
    </source>
</evidence>
<feature type="region of interest" description="Disordered" evidence="1">
    <location>
        <begin position="246"/>
        <end position="265"/>
    </location>
</feature>
<proteinExistence type="predicted"/>
<sequence>MMAHTHLHELLREDQEPFKLKNYIADRRSQLNLTETTTVTKRKPVIEPTTTLKFCINHACLFTFQDSPDVRNSPFIDFPSPATTSPCNAAVFLNVPTRTSAVLLDAAMRVQKQSSSKTKPQPSKNVGFGLLGSFLKRLKHKNTQTKRHEINSLNNTKSSIPTKQFRGKKTANDVEISLDANGCAYSKLSSADWSEKSSESETSCSSISVHESCEIQSLGLVAENHVSSLSAMCICSNPSSPFHFSLQKSHSTGHRTPDFLSPATSPSRRFRQVSIS</sequence>
<comment type="caution">
    <text evidence="2">The sequence shown here is derived from an EMBL/GenBank/DDBJ whole genome shotgun (WGS) entry which is preliminary data.</text>
</comment>
<dbReference type="OMA" id="DANGCAY"/>
<reference evidence="2 3" key="1">
    <citation type="journal article" date="2016" name="Sci. Rep.">
        <title>The genome sequence of the outbreeding globe artichoke constructed de novo incorporating a phase-aware low-pass sequencing strategy of F1 progeny.</title>
        <authorList>
            <person name="Scaglione D."/>
            <person name="Reyes-Chin-Wo S."/>
            <person name="Acquadro A."/>
            <person name="Froenicke L."/>
            <person name="Portis E."/>
            <person name="Beitel C."/>
            <person name="Tirone M."/>
            <person name="Mauro R."/>
            <person name="Lo Monaco A."/>
            <person name="Mauromicale G."/>
            <person name="Faccioli P."/>
            <person name="Cattivelli L."/>
            <person name="Rieseberg L."/>
            <person name="Michelmore R."/>
            <person name="Lanteri S."/>
        </authorList>
    </citation>
    <scope>NUCLEOTIDE SEQUENCE [LARGE SCALE GENOMIC DNA]</scope>
    <source>
        <strain evidence="2">2C</strain>
    </source>
</reference>
<dbReference type="AlphaFoldDB" id="A0A103XFD6"/>
<gene>
    <name evidence="2" type="ORF">Ccrd_008299</name>
</gene>
<evidence type="ECO:0000313" key="2">
    <source>
        <dbReference type="EMBL" id="KVH89706.1"/>
    </source>
</evidence>
<dbReference type="PANTHER" id="PTHR33623:SF5">
    <property type="entry name" value="HISTONE-LYSINE N-METHYLTRANSFERASE SETD1B-LIKE PROTEIN"/>
    <property type="match status" value="1"/>
</dbReference>
<dbReference type="EMBL" id="LEKV01005161">
    <property type="protein sequence ID" value="KVH89706.1"/>
    <property type="molecule type" value="Genomic_DNA"/>
</dbReference>
<dbReference type="PANTHER" id="PTHR33623">
    <property type="entry name" value="OS04G0572500 PROTEIN"/>
    <property type="match status" value="1"/>
</dbReference>